<reference evidence="3" key="1">
    <citation type="submission" date="2021-01" db="EMBL/GenBank/DDBJ databases">
        <authorList>
            <person name="Corre E."/>
            <person name="Pelletier E."/>
            <person name="Niang G."/>
            <person name="Scheremetjew M."/>
            <person name="Finn R."/>
            <person name="Kale V."/>
            <person name="Holt S."/>
            <person name="Cochrane G."/>
            <person name="Meng A."/>
            <person name="Brown T."/>
            <person name="Cohen L."/>
        </authorList>
    </citation>
    <scope>NUCLEOTIDE SEQUENCE</scope>
    <source>
        <strain evidence="3">CCMP722</strain>
    </source>
</reference>
<dbReference type="SUPFAM" id="SSF55120">
    <property type="entry name" value="Pseudouridine synthase"/>
    <property type="match status" value="1"/>
</dbReference>
<dbReference type="GO" id="GO:0003723">
    <property type="term" value="F:RNA binding"/>
    <property type="evidence" value="ECO:0007669"/>
    <property type="project" value="InterPro"/>
</dbReference>
<evidence type="ECO:0000313" key="3">
    <source>
        <dbReference type="EMBL" id="CAD8654103.1"/>
    </source>
</evidence>
<dbReference type="GO" id="GO:0000455">
    <property type="term" value="P:enzyme-directed rRNA pseudouridine synthesis"/>
    <property type="evidence" value="ECO:0007669"/>
    <property type="project" value="TreeGrafter"/>
</dbReference>
<comment type="similarity">
    <text evidence="1">Belongs to the pseudouridine synthase RluA family.</text>
</comment>
<evidence type="ECO:0000259" key="2">
    <source>
        <dbReference type="Pfam" id="PF00849"/>
    </source>
</evidence>
<dbReference type="GO" id="GO:0009982">
    <property type="term" value="F:pseudouridine synthase activity"/>
    <property type="evidence" value="ECO:0007669"/>
    <property type="project" value="InterPro"/>
</dbReference>
<protein>
    <recommendedName>
        <fullName evidence="2">Pseudouridine synthase RsuA/RluA-like domain-containing protein</fullName>
    </recommendedName>
</protein>
<evidence type="ECO:0000256" key="1">
    <source>
        <dbReference type="ARBA" id="ARBA00010876"/>
    </source>
</evidence>
<sequence>MHRAVPCQRAAATFMLHHVPNAHLQARNIPNRIPLAFQFKRALSSDRNNDRCASRRGVLPHTQRIVHKPRLSRDLGVRVEAQAEVQTLSDVLKERGVTDEQFSLILERNPDVVNSSIREEVIPRLNYMQYLHEKGEFFGESVADYITRQPSCLEQRFEEIYSDERYVAIRKPYYTRHDTPRGWGRPRYEKRYEGDTSAEEWLQERYPDVHIRFCHQIDFATEGVLLAAKTQAAAGAVGKLFSSRSNKKQYLAIVFGHPASDEWTIDAPITKDEDCPKGFSMKIAAEGEEGKQSQTQVEVLARGTLALEGPHKGKPASKVLVRPLSGRRHQIRLHLQLSGHSIVGDAAYSEDRDSHRMFLLAHALHVPLKERPLDLHVPEPAAWRRALHTGVEDP</sequence>
<dbReference type="Pfam" id="PF00849">
    <property type="entry name" value="PseudoU_synth_2"/>
    <property type="match status" value="1"/>
</dbReference>
<dbReference type="EMBL" id="HBFA01006374">
    <property type="protein sequence ID" value="CAD8654103.1"/>
    <property type="molecule type" value="Transcribed_RNA"/>
</dbReference>
<dbReference type="PANTHER" id="PTHR21600">
    <property type="entry name" value="MITOCHONDRIAL RNA PSEUDOURIDINE SYNTHASE"/>
    <property type="match status" value="1"/>
</dbReference>
<dbReference type="PANTHER" id="PTHR21600:SF87">
    <property type="entry name" value="RNA PSEUDOURIDYLATE SYNTHASE DOMAIN-CONTAINING PROTEIN 1"/>
    <property type="match status" value="1"/>
</dbReference>
<dbReference type="InterPro" id="IPR050188">
    <property type="entry name" value="RluA_PseudoU_synthase"/>
</dbReference>
<dbReference type="Gene3D" id="3.30.2350.10">
    <property type="entry name" value="Pseudouridine synthase"/>
    <property type="match status" value="1"/>
</dbReference>
<dbReference type="AlphaFoldDB" id="A0A7S0MYQ1"/>
<dbReference type="InterPro" id="IPR020103">
    <property type="entry name" value="PsdUridine_synth_cat_dom_sf"/>
</dbReference>
<proteinExistence type="inferred from homology"/>
<gene>
    <name evidence="3" type="ORF">POBO1169_LOCUS3296</name>
</gene>
<organism evidence="3">
    <name type="scientific">Pyramimonas obovata</name>
    <dbReference type="NCBI Taxonomy" id="1411642"/>
    <lineage>
        <taxon>Eukaryota</taxon>
        <taxon>Viridiplantae</taxon>
        <taxon>Chlorophyta</taxon>
        <taxon>Pyramimonadophyceae</taxon>
        <taxon>Pyramimonadales</taxon>
        <taxon>Pyramimonadaceae</taxon>
        <taxon>Pyramimonas</taxon>
        <taxon>Pyramimonas incertae sedis</taxon>
    </lineage>
</organism>
<accession>A0A7S0MYQ1</accession>
<dbReference type="InterPro" id="IPR006145">
    <property type="entry name" value="PsdUridine_synth_RsuA/RluA"/>
</dbReference>
<feature type="domain" description="Pseudouridine synthase RsuA/RluA-like" evidence="2">
    <location>
        <begin position="166"/>
        <end position="336"/>
    </location>
</feature>
<dbReference type="CDD" id="cd02869">
    <property type="entry name" value="PseudoU_synth_RluA_like"/>
    <property type="match status" value="1"/>
</dbReference>
<name>A0A7S0MYQ1_9CHLO</name>